<organism evidence="2 3">
    <name type="scientific">Streptomyces lavenduligriseus</name>
    <dbReference type="NCBI Taxonomy" id="67315"/>
    <lineage>
        <taxon>Bacteria</taxon>
        <taxon>Bacillati</taxon>
        <taxon>Actinomycetota</taxon>
        <taxon>Actinomycetes</taxon>
        <taxon>Kitasatosporales</taxon>
        <taxon>Streptomycetaceae</taxon>
        <taxon>Streptomyces</taxon>
    </lineage>
</organism>
<keyword evidence="1" id="KW-0812">Transmembrane</keyword>
<name>A0ABT0NXH9_9ACTN</name>
<feature type="transmembrane region" description="Helical" evidence="1">
    <location>
        <begin position="171"/>
        <end position="189"/>
    </location>
</feature>
<dbReference type="EMBL" id="JAMCCK010000027">
    <property type="protein sequence ID" value="MCL3995512.1"/>
    <property type="molecule type" value="Genomic_DNA"/>
</dbReference>
<evidence type="ECO:0000313" key="2">
    <source>
        <dbReference type="EMBL" id="MCL3995512.1"/>
    </source>
</evidence>
<evidence type="ECO:0000313" key="3">
    <source>
        <dbReference type="Proteomes" id="UP001202052"/>
    </source>
</evidence>
<gene>
    <name evidence="2" type="ORF">M4438_18695</name>
</gene>
<keyword evidence="3" id="KW-1185">Reference proteome</keyword>
<proteinExistence type="predicted"/>
<feature type="transmembrane region" description="Helical" evidence="1">
    <location>
        <begin position="45"/>
        <end position="63"/>
    </location>
</feature>
<dbReference type="Proteomes" id="UP001202052">
    <property type="component" value="Unassembled WGS sequence"/>
</dbReference>
<dbReference type="RefSeq" id="WP_249461585.1">
    <property type="nucleotide sequence ID" value="NZ_JAMCCK010000027.1"/>
</dbReference>
<sequence length="252" mass="28067">MGHGTLFVLFDKYSRRARLRPVLIMLLPLALPLAVGVPSLPRGRWLWSLILLSGLPLFADQLGRSRGKRIEARLFQSWGGKPTVQLLRWRGPTDRQRLGFLRARIQDILGTSLRLPTEQEELADPQRADEIYDAAALALRVRARGLPGAELVQEQNCEYGFRRNTLGLRPYALTTAVAALLAVLAWVFATPDVLRRPGTPLLVVLVVVEALLVAFQAFLVRDRWVASAAWLYAERLMETSALAGPSDRSDGP</sequence>
<keyword evidence="1" id="KW-1133">Transmembrane helix</keyword>
<feature type="transmembrane region" description="Helical" evidence="1">
    <location>
        <begin position="201"/>
        <end position="220"/>
    </location>
</feature>
<accession>A0ABT0NXH9</accession>
<comment type="caution">
    <text evidence="2">The sequence shown here is derived from an EMBL/GenBank/DDBJ whole genome shotgun (WGS) entry which is preliminary data.</text>
</comment>
<reference evidence="2 3" key="1">
    <citation type="submission" date="2022-05" db="EMBL/GenBank/DDBJ databases">
        <title>Genome Resource of Streptomyces lavenduligriseus GA1-1, a Strain with Broad-Spectrum Antifungal Activity against Phytopathogenic Fungi.</title>
        <authorList>
            <person name="Qi D."/>
        </authorList>
    </citation>
    <scope>NUCLEOTIDE SEQUENCE [LARGE SCALE GENOMIC DNA]</scope>
    <source>
        <strain evidence="2 3">GA1-1</strain>
    </source>
</reference>
<keyword evidence="1" id="KW-0472">Membrane</keyword>
<protein>
    <submittedName>
        <fullName evidence="2">Uncharacterized protein</fullName>
    </submittedName>
</protein>
<feature type="transmembrane region" description="Helical" evidence="1">
    <location>
        <begin position="21"/>
        <end position="39"/>
    </location>
</feature>
<evidence type="ECO:0000256" key="1">
    <source>
        <dbReference type="SAM" id="Phobius"/>
    </source>
</evidence>